<gene>
    <name evidence="2" type="ORF">ECRASSUSDP1_LOCUS23433</name>
</gene>
<sequence>MEDNILNFFNELATFRKDVVRNPYEIQQEIPKPKPRRNKKKGKNDEKSGGKADGKPRLEIKDTKESYIDLLQKLSKAGENAKAYSKPKDRPDTKGEKKQKISQFKQNKSKRNKIKKWKAKEQSKKEDSKNEN</sequence>
<comment type="caution">
    <text evidence="2">The sequence shown here is derived from an EMBL/GenBank/DDBJ whole genome shotgun (WGS) entry which is preliminary data.</text>
</comment>
<evidence type="ECO:0000256" key="1">
    <source>
        <dbReference type="SAM" id="MobiDB-lite"/>
    </source>
</evidence>
<dbReference type="AlphaFoldDB" id="A0AAD2D719"/>
<keyword evidence="3" id="KW-1185">Reference proteome</keyword>
<dbReference type="Proteomes" id="UP001295684">
    <property type="component" value="Unassembled WGS sequence"/>
</dbReference>
<feature type="compositionally biased region" description="Basic and acidic residues" evidence="1">
    <location>
        <begin position="43"/>
        <end position="67"/>
    </location>
</feature>
<reference evidence="2" key="1">
    <citation type="submission" date="2023-07" db="EMBL/GenBank/DDBJ databases">
        <authorList>
            <consortium name="AG Swart"/>
            <person name="Singh M."/>
            <person name="Singh A."/>
            <person name="Seah K."/>
            <person name="Emmerich C."/>
        </authorList>
    </citation>
    <scope>NUCLEOTIDE SEQUENCE</scope>
    <source>
        <strain evidence="2">DP1</strain>
    </source>
</reference>
<proteinExistence type="predicted"/>
<accession>A0AAD2D719</accession>
<protein>
    <submittedName>
        <fullName evidence="2">Uncharacterized protein</fullName>
    </submittedName>
</protein>
<organism evidence="2 3">
    <name type="scientific">Euplotes crassus</name>
    <dbReference type="NCBI Taxonomy" id="5936"/>
    <lineage>
        <taxon>Eukaryota</taxon>
        <taxon>Sar</taxon>
        <taxon>Alveolata</taxon>
        <taxon>Ciliophora</taxon>
        <taxon>Intramacronucleata</taxon>
        <taxon>Spirotrichea</taxon>
        <taxon>Hypotrichia</taxon>
        <taxon>Euplotida</taxon>
        <taxon>Euplotidae</taxon>
        <taxon>Moneuplotes</taxon>
    </lineage>
</organism>
<feature type="region of interest" description="Disordered" evidence="1">
    <location>
        <begin position="22"/>
        <end position="132"/>
    </location>
</feature>
<feature type="compositionally biased region" description="Basic and acidic residues" evidence="1">
    <location>
        <begin position="119"/>
        <end position="132"/>
    </location>
</feature>
<feature type="compositionally biased region" description="Basic residues" evidence="1">
    <location>
        <begin position="33"/>
        <end position="42"/>
    </location>
</feature>
<evidence type="ECO:0000313" key="2">
    <source>
        <dbReference type="EMBL" id="CAI2381966.1"/>
    </source>
</evidence>
<feature type="compositionally biased region" description="Basic residues" evidence="1">
    <location>
        <begin position="107"/>
        <end position="118"/>
    </location>
</feature>
<dbReference type="EMBL" id="CAMPGE010024104">
    <property type="protein sequence ID" value="CAI2381966.1"/>
    <property type="molecule type" value="Genomic_DNA"/>
</dbReference>
<feature type="compositionally biased region" description="Basic and acidic residues" evidence="1">
    <location>
        <begin position="86"/>
        <end position="99"/>
    </location>
</feature>
<name>A0AAD2D719_EUPCR</name>
<evidence type="ECO:0000313" key="3">
    <source>
        <dbReference type="Proteomes" id="UP001295684"/>
    </source>
</evidence>